<proteinExistence type="predicted"/>
<dbReference type="VEuPathDB" id="FungiDB:PSHT_13589"/>
<evidence type="ECO:0000313" key="2">
    <source>
        <dbReference type="EMBL" id="POV99346.1"/>
    </source>
</evidence>
<dbReference type="EMBL" id="PKSM01000275">
    <property type="protein sequence ID" value="POV99346.1"/>
    <property type="molecule type" value="Genomic_DNA"/>
</dbReference>
<organism evidence="2 3">
    <name type="scientific">Puccinia striiformis</name>
    <dbReference type="NCBI Taxonomy" id="27350"/>
    <lineage>
        <taxon>Eukaryota</taxon>
        <taxon>Fungi</taxon>
        <taxon>Dikarya</taxon>
        <taxon>Basidiomycota</taxon>
        <taxon>Pucciniomycotina</taxon>
        <taxon>Pucciniomycetes</taxon>
        <taxon>Pucciniales</taxon>
        <taxon>Pucciniaceae</taxon>
        <taxon>Puccinia</taxon>
    </lineage>
</organism>
<name>A0A2S4UQ36_9BASI</name>
<feature type="region of interest" description="Disordered" evidence="1">
    <location>
        <begin position="1"/>
        <end position="34"/>
    </location>
</feature>
<dbReference type="AlphaFoldDB" id="A0A2S4UQ36"/>
<comment type="caution">
    <text evidence="2">The sequence shown here is derived from an EMBL/GenBank/DDBJ whole genome shotgun (WGS) entry which is preliminary data.</text>
</comment>
<accession>A0A2S4UQ36</accession>
<protein>
    <submittedName>
        <fullName evidence="2">Uncharacterized protein</fullName>
    </submittedName>
</protein>
<dbReference type="Proteomes" id="UP000238274">
    <property type="component" value="Unassembled WGS sequence"/>
</dbReference>
<feature type="compositionally biased region" description="Basic residues" evidence="1">
    <location>
        <begin position="1"/>
        <end position="12"/>
    </location>
</feature>
<keyword evidence="3" id="KW-1185">Reference proteome</keyword>
<reference evidence="3" key="2">
    <citation type="journal article" date="2018" name="BMC Genomics">
        <title>Genomic insights into host adaptation between the wheat stripe rust pathogen (Puccinia striiformis f. sp. tritici) and the barley stripe rust pathogen (Puccinia striiformis f. sp. hordei).</title>
        <authorList>
            <person name="Xia C."/>
            <person name="Wang M."/>
            <person name="Yin C."/>
            <person name="Cornejo O.E."/>
            <person name="Hulbert S.H."/>
            <person name="Chen X."/>
        </authorList>
    </citation>
    <scope>NUCLEOTIDE SEQUENCE [LARGE SCALE GENOMIC DNA]</scope>
    <source>
        <strain evidence="3">93TX-2</strain>
    </source>
</reference>
<evidence type="ECO:0000313" key="3">
    <source>
        <dbReference type="Proteomes" id="UP000238274"/>
    </source>
</evidence>
<evidence type="ECO:0000256" key="1">
    <source>
        <dbReference type="SAM" id="MobiDB-lite"/>
    </source>
</evidence>
<reference evidence="2 3" key="1">
    <citation type="submission" date="2017-12" db="EMBL/GenBank/DDBJ databases">
        <title>Gene loss provides genomic basis for host adaptation in cereal stripe rust fungi.</title>
        <authorList>
            <person name="Xia C."/>
        </authorList>
    </citation>
    <scope>NUCLEOTIDE SEQUENCE [LARGE SCALE GENOMIC DNA]</scope>
    <source>
        <strain evidence="2 3">93TX-2</strain>
    </source>
</reference>
<reference evidence="3" key="3">
    <citation type="journal article" date="2018" name="Mol. Plant Microbe Interact.">
        <title>Genome sequence resources for the wheat stripe rust pathogen (Puccinia striiformis f. sp. tritici) and the barley stripe rust pathogen (Puccinia striiformis f. sp. hordei).</title>
        <authorList>
            <person name="Xia C."/>
            <person name="Wang M."/>
            <person name="Yin C."/>
            <person name="Cornejo O.E."/>
            <person name="Hulbert S.H."/>
            <person name="Chen X."/>
        </authorList>
    </citation>
    <scope>NUCLEOTIDE SEQUENCE [LARGE SCALE GENOMIC DNA]</scope>
    <source>
        <strain evidence="3">93TX-2</strain>
    </source>
</reference>
<sequence>MLFCHSHKHSAPHRQVQFPGSGPGGAAGGTSESAQAAGSESILTSCKYISVGLFNRSCNVFVRLSTGSSKDSRIKRNSFATLQQTELRLTANPSRS</sequence>
<gene>
    <name evidence="2" type="ORF">PSHT_13589</name>
</gene>